<dbReference type="KEGG" id="gtr:GLOTRDRAFT_137909"/>
<sequence length="576" mass="62111">MLVSLLTVGLLAMAMQSPFPAAHAHELSLESLPPAAQHLFHSSMSYVSSYFDPSASYLLSSDPGTPGAHDTRSSAMYAVGLLLRFDEGDVERAVDIIERVAGTQYANASMPWYGTYPHAPEEPTSGGYYGDVIYTNWDPNWRDFIGTAWCLALATRSHLLPSPTIKTIERSLLLAAEGVLTRYQGRGPYANAVNVDNTKDNYDAAYTNPWLMSTFLLSYVGHRMGRADLSARGEADARAIYELFTYGGFDTFAEYNSGTYTGVDVYALALWIGFAPPNSTLKEYGTYMLRRTMEDLGTLYNAGLRNLAGPFDRTYGFDQTRYHSVLGYFIASLLPSPATPAPIPSSLPGSLHINDYACFPFLAAPLSGVVKAVTPGWVLDSFARFEKGAERTLKRQVRTNTVDPTAVRNVTAWLGDGISIGGQSLDEPYVRQSSMVAALIQWALPPKSSTPSQPPRVGYIALSPPTASVVHATASPGILEISFPPSARADGTNATLPSTVVFAGGGFEWAEYEHNAGKGLAGVPGLSVSVETSGLGEAGVAYNGSSSFNGFHSWYITYPVTASWPDVPSIRITVSR</sequence>
<evidence type="ECO:0000313" key="3">
    <source>
        <dbReference type="Proteomes" id="UP000030669"/>
    </source>
</evidence>
<dbReference type="EMBL" id="KB469299">
    <property type="protein sequence ID" value="EPQ57646.1"/>
    <property type="molecule type" value="Genomic_DNA"/>
</dbReference>
<dbReference type="OrthoDB" id="2580323at2759"/>
<evidence type="ECO:0000313" key="2">
    <source>
        <dbReference type="EMBL" id="EPQ57646.1"/>
    </source>
</evidence>
<dbReference type="AlphaFoldDB" id="S7QCP0"/>
<organism evidence="2 3">
    <name type="scientific">Gloeophyllum trabeum (strain ATCC 11539 / FP-39264 / Madison 617)</name>
    <name type="common">Brown rot fungus</name>
    <dbReference type="NCBI Taxonomy" id="670483"/>
    <lineage>
        <taxon>Eukaryota</taxon>
        <taxon>Fungi</taxon>
        <taxon>Dikarya</taxon>
        <taxon>Basidiomycota</taxon>
        <taxon>Agaricomycotina</taxon>
        <taxon>Agaricomycetes</taxon>
        <taxon>Gloeophyllales</taxon>
        <taxon>Gloeophyllaceae</taxon>
        <taxon>Gloeophyllum</taxon>
    </lineage>
</organism>
<dbReference type="PANTHER" id="PTHR40616:SF1">
    <property type="entry name" value="LINALOOL DEHYDRATASE_ISOMERASE DOMAIN-CONTAINING PROTEIN"/>
    <property type="match status" value="1"/>
</dbReference>
<reference evidence="2 3" key="1">
    <citation type="journal article" date="2012" name="Science">
        <title>The Paleozoic origin of enzymatic lignin decomposition reconstructed from 31 fungal genomes.</title>
        <authorList>
            <person name="Floudas D."/>
            <person name="Binder M."/>
            <person name="Riley R."/>
            <person name="Barry K."/>
            <person name="Blanchette R.A."/>
            <person name="Henrissat B."/>
            <person name="Martinez A.T."/>
            <person name="Otillar R."/>
            <person name="Spatafora J.W."/>
            <person name="Yadav J.S."/>
            <person name="Aerts A."/>
            <person name="Benoit I."/>
            <person name="Boyd A."/>
            <person name="Carlson A."/>
            <person name="Copeland A."/>
            <person name="Coutinho P.M."/>
            <person name="de Vries R.P."/>
            <person name="Ferreira P."/>
            <person name="Findley K."/>
            <person name="Foster B."/>
            <person name="Gaskell J."/>
            <person name="Glotzer D."/>
            <person name="Gorecki P."/>
            <person name="Heitman J."/>
            <person name="Hesse C."/>
            <person name="Hori C."/>
            <person name="Igarashi K."/>
            <person name="Jurgens J.A."/>
            <person name="Kallen N."/>
            <person name="Kersten P."/>
            <person name="Kohler A."/>
            <person name="Kuees U."/>
            <person name="Kumar T.K.A."/>
            <person name="Kuo A."/>
            <person name="LaButti K."/>
            <person name="Larrondo L.F."/>
            <person name="Lindquist E."/>
            <person name="Ling A."/>
            <person name="Lombard V."/>
            <person name="Lucas S."/>
            <person name="Lundell T."/>
            <person name="Martin R."/>
            <person name="McLaughlin D.J."/>
            <person name="Morgenstern I."/>
            <person name="Morin E."/>
            <person name="Murat C."/>
            <person name="Nagy L.G."/>
            <person name="Nolan M."/>
            <person name="Ohm R.A."/>
            <person name="Patyshakuliyeva A."/>
            <person name="Rokas A."/>
            <person name="Ruiz-Duenas F.J."/>
            <person name="Sabat G."/>
            <person name="Salamov A."/>
            <person name="Samejima M."/>
            <person name="Schmutz J."/>
            <person name="Slot J.C."/>
            <person name="St John F."/>
            <person name="Stenlid J."/>
            <person name="Sun H."/>
            <person name="Sun S."/>
            <person name="Syed K."/>
            <person name="Tsang A."/>
            <person name="Wiebenga A."/>
            <person name="Young D."/>
            <person name="Pisabarro A."/>
            <person name="Eastwood D.C."/>
            <person name="Martin F."/>
            <person name="Cullen D."/>
            <person name="Grigoriev I.V."/>
            <person name="Hibbett D.S."/>
        </authorList>
    </citation>
    <scope>NUCLEOTIDE SEQUENCE [LARGE SCALE GENOMIC DNA]</scope>
    <source>
        <strain evidence="2 3">ATCC 11539</strain>
    </source>
</reference>
<accession>S7QCP0</accession>
<protein>
    <submittedName>
        <fullName evidence="2">Uncharacterized protein</fullName>
    </submittedName>
</protein>
<name>S7QCP0_GLOTA</name>
<evidence type="ECO:0000256" key="1">
    <source>
        <dbReference type="SAM" id="SignalP"/>
    </source>
</evidence>
<feature type="signal peptide" evidence="1">
    <location>
        <begin position="1"/>
        <end position="24"/>
    </location>
</feature>
<dbReference type="PANTHER" id="PTHR40616">
    <property type="entry name" value="LINALOOL DEHYDRATASE_ISOMERASE DOMAIN-CONTAINING PROTEIN"/>
    <property type="match status" value="1"/>
</dbReference>
<feature type="chain" id="PRO_5004556225" evidence="1">
    <location>
        <begin position="25"/>
        <end position="576"/>
    </location>
</feature>
<dbReference type="RefSeq" id="XP_007864704.1">
    <property type="nucleotide sequence ID" value="XM_007866513.1"/>
</dbReference>
<proteinExistence type="predicted"/>
<dbReference type="OMA" id="WYGDYQQ"/>
<dbReference type="GeneID" id="19303858"/>
<dbReference type="Proteomes" id="UP000030669">
    <property type="component" value="Unassembled WGS sequence"/>
</dbReference>
<dbReference type="eggNOG" id="ENOG502RH0W">
    <property type="taxonomic scope" value="Eukaryota"/>
</dbReference>
<keyword evidence="1" id="KW-0732">Signal</keyword>
<gene>
    <name evidence="2" type="ORF">GLOTRDRAFT_137909</name>
</gene>
<keyword evidence="3" id="KW-1185">Reference proteome</keyword>
<dbReference type="HOGENOM" id="CLU_023528_0_0_1"/>